<keyword evidence="2" id="KW-1185">Reference proteome</keyword>
<dbReference type="RefSeq" id="WP_264503020.1">
    <property type="nucleotide sequence ID" value="NZ_JAPDDS010000014.1"/>
</dbReference>
<reference evidence="1 2" key="1">
    <citation type="submission" date="2022-10" db="EMBL/GenBank/DDBJ databases">
        <title>Luteolibacter flavescens strain MCCC 1K03193, whole genome shotgun sequencing project.</title>
        <authorList>
            <person name="Zhao G."/>
            <person name="Shen L."/>
        </authorList>
    </citation>
    <scope>NUCLEOTIDE SEQUENCE [LARGE SCALE GENOMIC DNA]</scope>
    <source>
        <strain evidence="1 2">MCCC 1K03193</strain>
    </source>
</reference>
<evidence type="ECO:0008006" key="3">
    <source>
        <dbReference type="Google" id="ProtNLM"/>
    </source>
</evidence>
<gene>
    <name evidence="1" type="ORF">OKA04_20175</name>
</gene>
<protein>
    <recommendedName>
        <fullName evidence="3">LPS export ABC transporter periplasmic protein LptC</fullName>
    </recommendedName>
</protein>
<accession>A0ABT3FU03</accession>
<name>A0ABT3FU03_9BACT</name>
<sequence>MKDSTKLILGSLFFVLIGAGALLAPQYREWSSARTLAELETLPLKSGVARSGSEITGGRETWSLGSYGITDLGNLRLAFEDLPFSGSSSSGALVLATDSTHVGGGGSTGEGNRTFDHESIPGGTRVHFGGATFEIVGGKLTLADKTVDVTGPPSLVIIGKDRRIREVRPLKPAAP</sequence>
<evidence type="ECO:0000313" key="1">
    <source>
        <dbReference type="EMBL" id="MCW1887066.1"/>
    </source>
</evidence>
<dbReference type="Proteomes" id="UP001207930">
    <property type="component" value="Unassembled WGS sequence"/>
</dbReference>
<organism evidence="1 2">
    <name type="scientific">Luteolibacter flavescens</name>
    <dbReference type="NCBI Taxonomy" id="1859460"/>
    <lineage>
        <taxon>Bacteria</taxon>
        <taxon>Pseudomonadati</taxon>
        <taxon>Verrucomicrobiota</taxon>
        <taxon>Verrucomicrobiia</taxon>
        <taxon>Verrucomicrobiales</taxon>
        <taxon>Verrucomicrobiaceae</taxon>
        <taxon>Luteolibacter</taxon>
    </lineage>
</organism>
<comment type="caution">
    <text evidence="1">The sequence shown here is derived from an EMBL/GenBank/DDBJ whole genome shotgun (WGS) entry which is preliminary data.</text>
</comment>
<dbReference type="EMBL" id="JAPDDS010000014">
    <property type="protein sequence ID" value="MCW1887066.1"/>
    <property type="molecule type" value="Genomic_DNA"/>
</dbReference>
<evidence type="ECO:0000313" key="2">
    <source>
        <dbReference type="Proteomes" id="UP001207930"/>
    </source>
</evidence>
<proteinExistence type="predicted"/>